<accession>A0A839UZ56</accession>
<comment type="caution">
    <text evidence="1">The sequence shown here is derived from an EMBL/GenBank/DDBJ whole genome shotgun (WGS) entry which is preliminary data.</text>
</comment>
<reference evidence="1 3" key="2">
    <citation type="submission" date="2020-08" db="EMBL/GenBank/DDBJ databases">
        <title>Genomic Encyclopedia of Type Strains, Phase III (KMG-III): the genomes of soil and plant-associated and newly described type strains.</title>
        <authorList>
            <person name="Whitman W."/>
        </authorList>
    </citation>
    <scope>NUCLEOTIDE SEQUENCE [LARGE SCALE GENOMIC DNA]</scope>
    <source>
        <strain evidence="1 3">CECT 8088</strain>
    </source>
</reference>
<evidence type="ECO:0000313" key="2">
    <source>
        <dbReference type="EMBL" id="NVN29919.1"/>
    </source>
</evidence>
<evidence type="ECO:0000313" key="1">
    <source>
        <dbReference type="EMBL" id="MBB3173604.1"/>
    </source>
</evidence>
<dbReference type="Proteomes" id="UP000557688">
    <property type="component" value="Unassembled WGS sequence"/>
</dbReference>
<gene>
    <name evidence="1" type="ORF">FHR90_001427</name>
    <name evidence="2" type="ORF">HUK83_06170</name>
</gene>
<protein>
    <submittedName>
        <fullName evidence="1">Uncharacterized protein</fullName>
    </submittedName>
</protein>
<dbReference type="RefSeq" id="WP_176623020.1">
    <property type="nucleotide sequence ID" value="NZ_JABXXQ010000083.1"/>
</dbReference>
<dbReference type="Proteomes" id="UP000565205">
    <property type="component" value="Unassembled WGS sequence"/>
</dbReference>
<reference evidence="2 4" key="1">
    <citation type="submission" date="2020-06" db="EMBL/GenBank/DDBJ databases">
        <title>Description of novel acetic acid bacteria.</title>
        <authorList>
            <person name="Sombolestani A."/>
        </authorList>
    </citation>
    <scope>NUCLEOTIDE SEQUENCE [LARGE SCALE GENOMIC DNA]</scope>
    <source>
        <strain evidence="2 4">LMG 26838</strain>
    </source>
</reference>
<dbReference type="EMBL" id="JABXXQ010000083">
    <property type="protein sequence ID" value="NVN29919.1"/>
    <property type="molecule type" value="Genomic_DNA"/>
</dbReference>
<name>A0A839UZ56_9PROT</name>
<evidence type="ECO:0000313" key="4">
    <source>
        <dbReference type="Proteomes" id="UP000565205"/>
    </source>
</evidence>
<dbReference type="EMBL" id="JACHXV010000004">
    <property type="protein sequence ID" value="MBB3173604.1"/>
    <property type="molecule type" value="Genomic_DNA"/>
</dbReference>
<keyword evidence="3" id="KW-1185">Reference proteome</keyword>
<organism evidence="1 3">
    <name type="scientific">Endobacter medicaginis</name>
    <dbReference type="NCBI Taxonomy" id="1181271"/>
    <lineage>
        <taxon>Bacteria</taxon>
        <taxon>Pseudomonadati</taxon>
        <taxon>Pseudomonadota</taxon>
        <taxon>Alphaproteobacteria</taxon>
        <taxon>Acetobacterales</taxon>
        <taxon>Acetobacteraceae</taxon>
        <taxon>Endobacter</taxon>
    </lineage>
</organism>
<proteinExistence type="predicted"/>
<sequence>MSVTGLAFLGMVLNCHITDAHYKFRSSSEVSAEFVDIGDTSINENDGKTIALRMDFSRTGHQFWWIASDGGNTTPENMTPIEHKSKDDSSLQETHDLGNISKFGSHGNISTPFIGFDSNYNVIDIVPLKNDTQAPAHFIMPYLGSVIWNGSQKPFGFGSAEDRIGIQMFDLVSCDRHR</sequence>
<evidence type="ECO:0000313" key="3">
    <source>
        <dbReference type="Proteomes" id="UP000557688"/>
    </source>
</evidence>
<dbReference type="AlphaFoldDB" id="A0A839UZ56"/>